<evidence type="ECO:0000256" key="4">
    <source>
        <dbReference type="ARBA" id="ARBA00022989"/>
    </source>
</evidence>
<evidence type="ECO:0000256" key="3">
    <source>
        <dbReference type="ARBA" id="ARBA00022692"/>
    </source>
</evidence>
<accession>A0A2I1L5M6</accession>
<protein>
    <submittedName>
        <fullName evidence="6">YihY/virulence factor BrkB family protein</fullName>
    </submittedName>
</protein>
<proteinExistence type="predicted"/>
<evidence type="ECO:0000256" key="1">
    <source>
        <dbReference type="ARBA" id="ARBA00004651"/>
    </source>
</evidence>
<dbReference type="PANTHER" id="PTHR30213">
    <property type="entry name" value="INNER MEMBRANE PROTEIN YHJD"/>
    <property type="match status" value="1"/>
</dbReference>
<comment type="subcellular location">
    <subcellularLocation>
        <location evidence="1">Cell membrane</location>
        <topology evidence="1">Multi-pass membrane protein</topology>
    </subcellularLocation>
</comment>
<dbReference type="PANTHER" id="PTHR30213:SF0">
    <property type="entry name" value="UPF0761 MEMBRANE PROTEIN YIHY"/>
    <property type="match status" value="1"/>
</dbReference>
<keyword evidence="5" id="KW-0472">Membrane</keyword>
<dbReference type="NCBIfam" id="TIGR00765">
    <property type="entry name" value="yihY_not_rbn"/>
    <property type="match status" value="1"/>
</dbReference>
<name>A0A2I1L5M6_9LACT</name>
<evidence type="ECO:0000256" key="2">
    <source>
        <dbReference type="ARBA" id="ARBA00022475"/>
    </source>
</evidence>
<dbReference type="Pfam" id="PF03631">
    <property type="entry name" value="Virul_fac_BrkB"/>
    <property type="match status" value="1"/>
</dbReference>
<dbReference type="Proteomes" id="UP000251923">
    <property type="component" value="Unassembled WGS sequence"/>
</dbReference>
<dbReference type="AlphaFoldDB" id="A0A2I1L5M6"/>
<keyword evidence="2" id="KW-1003">Cell membrane</keyword>
<gene>
    <name evidence="6" type="ORF">DBT54_08005</name>
</gene>
<sequence>MGKTSIKIGASPVKKIKEVLVPIASQSVHDASIGSSAAELAYYALLAIFPMLLLVANIIPLLPFDSAQAVEWITAILPNEIEPLLIPTLESYLDSTSAGSLSINTILVIWSSSAGFSALQRVLNRVYGNPDHKNAVITRIASFLIAFLLVLSVGVFSLFFVFGETLLRVINNFVPLPLGFVELLLGLKWPVLLISVFILMLFIYIVVPNQPMTLKYALPGSVTAAVMVLLISSLFGVYVQFAGGSSVQNGTIGVFIALMLYLYLNGMALIVGALVNTIYYRYKHADTYLDQRIKYEVNLSPDFPHLNDKEIAYSPLKRASKAIQAEALQKND</sequence>
<keyword evidence="4" id="KW-1133">Transmembrane helix</keyword>
<dbReference type="EMBL" id="QMHM01000018">
    <property type="protein sequence ID" value="RAV77899.1"/>
    <property type="molecule type" value="Genomic_DNA"/>
</dbReference>
<evidence type="ECO:0000313" key="7">
    <source>
        <dbReference type="Proteomes" id="UP000251923"/>
    </source>
</evidence>
<evidence type="ECO:0000256" key="5">
    <source>
        <dbReference type="ARBA" id="ARBA00023136"/>
    </source>
</evidence>
<keyword evidence="3" id="KW-0812">Transmembrane</keyword>
<dbReference type="GO" id="GO:0005886">
    <property type="term" value="C:plasma membrane"/>
    <property type="evidence" value="ECO:0007669"/>
    <property type="project" value="UniProtKB-SubCell"/>
</dbReference>
<reference evidence="6 7" key="1">
    <citation type="submission" date="2018-04" db="EMBL/GenBank/DDBJ databases">
        <title>Aerococcus urinae genomes.</title>
        <authorList>
            <person name="Hilt E."/>
            <person name="Gilbert N.M."/>
            <person name="Thomas-White K."/>
            <person name="Putonti C."/>
            <person name="Lewis A.L."/>
            <person name="Visck K.L."/>
            <person name="Wolfe A.J."/>
        </authorList>
    </citation>
    <scope>NUCLEOTIDE SEQUENCE [LARGE SCALE GENOMIC DNA]</scope>
    <source>
        <strain evidence="6 7">UMB7480</strain>
    </source>
</reference>
<dbReference type="PIRSF" id="PIRSF035875">
    <property type="entry name" value="RNase_BN"/>
    <property type="match status" value="1"/>
</dbReference>
<comment type="caution">
    <text evidence="6">The sequence shown here is derived from an EMBL/GenBank/DDBJ whole genome shotgun (WGS) entry which is preliminary data.</text>
</comment>
<dbReference type="InterPro" id="IPR017039">
    <property type="entry name" value="Virul_fac_BrkB"/>
</dbReference>
<evidence type="ECO:0000313" key="6">
    <source>
        <dbReference type="EMBL" id="RAV77899.1"/>
    </source>
</evidence>
<organism evidence="6 7">
    <name type="scientific">Aerococcus urinae</name>
    <dbReference type="NCBI Taxonomy" id="1376"/>
    <lineage>
        <taxon>Bacteria</taxon>
        <taxon>Bacillati</taxon>
        <taxon>Bacillota</taxon>
        <taxon>Bacilli</taxon>
        <taxon>Lactobacillales</taxon>
        <taxon>Aerococcaceae</taxon>
        <taxon>Aerococcus</taxon>
    </lineage>
</organism>